<keyword evidence="4" id="KW-0472">Membrane</keyword>
<protein>
    <submittedName>
        <fullName evidence="7">Multidrug export protein EmrA</fullName>
    </submittedName>
</protein>
<keyword evidence="8" id="KW-1185">Reference proteome</keyword>
<evidence type="ECO:0000256" key="3">
    <source>
        <dbReference type="SAM" id="Coils"/>
    </source>
</evidence>
<feature type="coiled-coil region" evidence="3">
    <location>
        <begin position="115"/>
        <end position="142"/>
    </location>
</feature>
<proteinExistence type="predicted"/>
<dbReference type="EMBL" id="AP018449">
    <property type="protein sequence ID" value="BBB92487.1"/>
    <property type="molecule type" value="Genomic_DNA"/>
</dbReference>
<keyword evidence="2 3" id="KW-0175">Coiled coil</keyword>
<dbReference type="KEGG" id="mana:MAMMFC1_03180"/>
<dbReference type="Pfam" id="PF25881">
    <property type="entry name" value="HH_YBHG"/>
    <property type="match status" value="1"/>
</dbReference>
<evidence type="ECO:0000313" key="7">
    <source>
        <dbReference type="EMBL" id="BBB92487.1"/>
    </source>
</evidence>
<evidence type="ECO:0000256" key="2">
    <source>
        <dbReference type="ARBA" id="ARBA00023054"/>
    </source>
</evidence>
<dbReference type="InterPro" id="IPR050465">
    <property type="entry name" value="UPF0194_transport"/>
</dbReference>
<sequence>MNEPGGKKQKIVIGLLAAFLLLGGAGGGYYWYYTSRYVSTDDARISGTIVTISSKVSGKVSRILAAEGDNVKAGQVLARIDSQDILAQKVQAEASLAAAKANYEQLVNGSRPQEIQQARAAADQAKANLENASLNYGRMEQLFHDGAISASQRDNAVTTYQVAQEAYIGAVQALELAVAGPREEAVRAAAAQVKQAEAAVTALNLHYNDTTIISPVDGIVAQKSANAGEVVVMGQPLFSVIDRNDIWINARIEETYIGKLQLGQLVEYTIDGYPGSLFYGKIYDLGNAATSVFALIPIENASNNFTKVTQRIPIKISLPETSDVIFRPGMSVVIKVHLDKRG</sequence>
<dbReference type="OrthoDB" id="9811754at2"/>
<dbReference type="Proteomes" id="UP000276437">
    <property type="component" value="Chromosome"/>
</dbReference>
<dbReference type="RefSeq" id="WP_126309361.1">
    <property type="nucleotide sequence ID" value="NZ_AP018449.1"/>
</dbReference>
<dbReference type="Gene3D" id="2.40.30.170">
    <property type="match status" value="1"/>
</dbReference>
<evidence type="ECO:0000259" key="5">
    <source>
        <dbReference type="Pfam" id="PF00364"/>
    </source>
</evidence>
<keyword evidence="4" id="KW-0812">Transmembrane</keyword>
<dbReference type="AlphaFoldDB" id="A0A348AN39"/>
<evidence type="ECO:0000256" key="1">
    <source>
        <dbReference type="ARBA" id="ARBA00004196"/>
    </source>
</evidence>
<accession>A0A348AN39</accession>
<feature type="domain" description="Lipoyl-binding" evidence="5">
    <location>
        <begin position="50"/>
        <end position="80"/>
    </location>
</feature>
<dbReference type="InterPro" id="IPR000089">
    <property type="entry name" value="Biotin_lipoyl"/>
</dbReference>
<dbReference type="Gene3D" id="2.40.50.100">
    <property type="match status" value="1"/>
</dbReference>
<feature type="transmembrane region" description="Helical" evidence="4">
    <location>
        <begin position="12"/>
        <end position="32"/>
    </location>
</feature>
<name>A0A348AN39_9FIRM</name>
<reference evidence="7 8" key="1">
    <citation type="journal article" date="2018" name="Int. J. Syst. Evol. Microbiol.">
        <title>Methylomusa anaerophila gen. nov., sp. nov., an anaerobic methanol-utilizing bacterium isolated from a microbial fuel cell.</title>
        <authorList>
            <person name="Amano N."/>
            <person name="Yamamuro A."/>
            <person name="Miyahara M."/>
            <person name="Kouzuma A."/>
            <person name="Abe T."/>
            <person name="Watanabe K."/>
        </authorList>
    </citation>
    <scope>NUCLEOTIDE SEQUENCE [LARGE SCALE GENOMIC DNA]</scope>
    <source>
        <strain evidence="7 8">MMFC1</strain>
    </source>
</reference>
<organism evidence="7 8">
    <name type="scientific">Methylomusa anaerophila</name>
    <dbReference type="NCBI Taxonomy" id="1930071"/>
    <lineage>
        <taxon>Bacteria</taxon>
        <taxon>Bacillati</taxon>
        <taxon>Bacillota</taxon>
        <taxon>Negativicutes</taxon>
        <taxon>Selenomonadales</taxon>
        <taxon>Sporomusaceae</taxon>
        <taxon>Methylomusa</taxon>
    </lineage>
</organism>
<dbReference type="InterPro" id="IPR059052">
    <property type="entry name" value="HH_YbhG-like"/>
</dbReference>
<evidence type="ECO:0000256" key="4">
    <source>
        <dbReference type="SAM" id="Phobius"/>
    </source>
</evidence>
<dbReference type="SUPFAM" id="SSF111369">
    <property type="entry name" value="HlyD-like secretion proteins"/>
    <property type="match status" value="2"/>
</dbReference>
<gene>
    <name evidence="7" type="primary">emrA_2</name>
    <name evidence="7" type="ORF">MAMMFC1_03180</name>
</gene>
<dbReference type="Gene3D" id="1.10.287.470">
    <property type="entry name" value="Helix hairpin bin"/>
    <property type="match status" value="2"/>
</dbReference>
<keyword evidence="4" id="KW-1133">Transmembrane helix</keyword>
<evidence type="ECO:0000313" key="8">
    <source>
        <dbReference type="Proteomes" id="UP000276437"/>
    </source>
</evidence>
<dbReference type="Pfam" id="PF00364">
    <property type="entry name" value="Biotin_lipoyl"/>
    <property type="match status" value="1"/>
</dbReference>
<dbReference type="GO" id="GO:0030313">
    <property type="term" value="C:cell envelope"/>
    <property type="evidence" value="ECO:0007669"/>
    <property type="project" value="UniProtKB-SubCell"/>
</dbReference>
<feature type="domain" description="YbhG-like alpha-helical hairpin" evidence="6">
    <location>
        <begin position="81"/>
        <end position="206"/>
    </location>
</feature>
<dbReference type="PANTHER" id="PTHR32347">
    <property type="entry name" value="EFFLUX SYSTEM COMPONENT YKNX-RELATED"/>
    <property type="match status" value="1"/>
</dbReference>
<evidence type="ECO:0000259" key="6">
    <source>
        <dbReference type="Pfam" id="PF25881"/>
    </source>
</evidence>
<comment type="subcellular location">
    <subcellularLocation>
        <location evidence="1">Cell envelope</location>
    </subcellularLocation>
</comment>